<evidence type="ECO:0000313" key="14">
    <source>
        <dbReference type="Proteomes" id="UP000326924"/>
    </source>
</evidence>
<dbReference type="GO" id="GO:0005524">
    <property type="term" value="F:ATP binding"/>
    <property type="evidence" value="ECO:0007669"/>
    <property type="project" value="UniProtKB-KW"/>
</dbReference>
<keyword evidence="5" id="KW-0963">Cytoplasm</keyword>
<evidence type="ECO:0000256" key="4">
    <source>
        <dbReference type="ARBA" id="ARBA00013782"/>
    </source>
</evidence>
<dbReference type="PROSITE" id="PS00178">
    <property type="entry name" value="AA_TRNA_LIGASE_I"/>
    <property type="match status" value="1"/>
</dbReference>
<dbReference type="InterPro" id="IPR002306">
    <property type="entry name" value="Trp-tRNA-ligase"/>
</dbReference>
<keyword evidence="9 12" id="KW-0648">Protein biosynthesis</keyword>
<evidence type="ECO:0000256" key="12">
    <source>
        <dbReference type="RuleBase" id="RU363036"/>
    </source>
</evidence>
<dbReference type="PRINTS" id="PR01039">
    <property type="entry name" value="TRNASYNTHTRP"/>
</dbReference>
<keyword evidence="14" id="KW-1185">Reference proteome</keyword>
<comment type="similarity">
    <text evidence="2 12">Belongs to the class-I aminoacyl-tRNA synthetase family.</text>
</comment>
<evidence type="ECO:0000256" key="6">
    <source>
        <dbReference type="ARBA" id="ARBA00022598"/>
    </source>
</evidence>
<dbReference type="InterPro" id="IPR014729">
    <property type="entry name" value="Rossmann-like_a/b/a_fold"/>
</dbReference>
<evidence type="ECO:0000256" key="7">
    <source>
        <dbReference type="ARBA" id="ARBA00022741"/>
    </source>
</evidence>
<dbReference type="OrthoDB" id="10261385at2759"/>
<keyword evidence="6 12" id="KW-0436">Ligase</keyword>
<sequence>MAESGTPQPPALKEAALPHHAIDAPPAAAAKKAQNITPWEVEGEILEDGKVSAIDYNKLLNQFGTKRISDELLERFEKVTGHRPHILLRRGMFFSHRDLERILDRHEAGKPFFLYTGRGPSSDSMHLGHMIPFTFTKWLQDVFDVPLVIMLTDDEKFLFRQQLTIPEVKKFTRKNAADIIAVGFDVKKTFIFSDFDFMGGAFYENVVKVSRCITTNQSKSAFGFTDADNIGKLHFASIQASTSFATTFPHIFGTHSSVRDIPSLIPCAIDQDPYFRLCRDVAQRLRYQKPALIHSQFFPALGGPGSKMSASIDSSAIFMSDTANQIKKKINRYAFSGGQETAEEHRRLGGNPDVDVPFQYLSFFLESDEELENLRTTYKSGELLTGEMKAKAISVLQEFVIGFQERRKKVTEEVIDEFMDCKRQLVWGQGKKKEEGKKAEVEVRS</sequence>
<protein>
    <recommendedName>
        <fullName evidence="4">Tryptophan--tRNA ligase, cytoplasmic</fullName>
        <ecNumber evidence="3">6.1.1.2</ecNumber>
    </recommendedName>
    <alternativeName>
        <fullName evidence="11">Tryptophanyl-tRNA synthetase</fullName>
    </alternativeName>
</protein>
<dbReference type="InterPro" id="IPR001412">
    <property type="entry name" value="aa-tRNA-synth_I_CS"/>
</dbReference>
<evidence type="ECO:0000256" key="11">
    <source>
        <dbReference type="ARBA" id="ARBA00030268"/>
    </source>
</evidence>
<evidence type="ECO:0000256" key="8">
    <source>
        <dbReference type="ARBA" id="ARBA00022840"/>
    </source>
</evidence>
<comment type="caution">
    <text evidence="13">The sequence shown here is derived from an EMBL/GenBank/DDBJ whole genome shotgun (WGS) entry which is preliminary data.</text>
</comment>
<dbReference type="GO" id="GO:0006436">
    <property type="term" value="P:tryptophanyl-tRNA aminoacylation"/>
    <property type="evidence" value="ECO:0007669"/>
    <property type="project" value="InterPro"/>
</dbReference>
<keyword evidence="8 12" id="KW-0067">ATP-binding</keyword>
<dbReference type="Gene3D" id="1.10.240.10">
    <property type="entry name" value="Tyrosyl-Transfer RNA Synthetase"/>
    <property type="match status" value="1"/>
</dbReference>
<dbReference type="GO" id="GO:0004830">
    <property type="term" value="F:tryptophan-tRNA ligase activity"/>
    <property type="evidence" value="ECO:0007669"/>
    <property type="project" value="UniProtKB-EC"/>
</dbReference>
<dbReference type="EMBL" id="VXIS01000283">
    <property type="protein sequence ID" value="KAA8895176.1"/>
    <property type="molecule type" value="Genomic_DNA"/>
</dbReference>
<name>A0A5J5EJP8_9PEZI</name>
<dbReference type="NCBIfam" id="TIGR00233">
    <property type="entry name" value="trpS"/>
    <property type="match status" value="1"/>
</dbReference>
<dbReference type="Proteomes" id="UP000326924">
    <property type="component" value="Unassembled WGS sequence"/>
</dbReference>
<dbReference type="InParanoid" id="A0A5J5EJP8"/>
<evidence type="ECO:0000256" key="9">
    <source>
        <dbReference type="ARBA" id="ARBA00022917"/>
    </source>
</evidence>
<reference evidence="13 14" key="1">
    <citation type="submission" date="2019-09" db="EMBL/GenBank/DDBJ databases">
        <title>Draft genome of the ectomycorrhizal ascomycete Sphaerosporella brunnea.</title>
        <authorList>
            <consortium name="DOE Joint Genome Institute"/>
            <person name="Benucci G.M."/>
            <person name="Marozzi G."/>
            <person name="Antonielli L."/>
            <person name="Sanchez S."/>
            <person name="Marco P."/>
            <person name="Wang X."/>
            <person name="Falini L.B."/>
            <person name="Barry K."/>
            <person name="Haridas S."/>
            <person name="Lipzen A."/>
            <person name="Labutti K."/>
            <person name="Grigoriev I.V."/>
            <person name="Murat C."/>
            <person name="Martin F."/>
            <person name="Albertini E."/>
            <person name="Donnini D."/>
            <person name="Bonito G."/>
        </authorList>
    </citation>
    <scope>NUCLEOTIDE SEQUENCE [LARGE SCALE GENOMIC DNA]</scope>
    <source>
        <strain evidence="13 14">Sb_GMNB300</strain>
    </source>
</reference>
<evidence type="ECO:0000256" key="2">
    <source>
        <dbReference type="ARBA" id="ARBA00005594"/>
    </source>
</evidence>
<dbReference type="FunFam" id="1.10.240.10:FF:000003">
    <property type="entry name" value="Tryptophan--tRNA ligase, cytoplasmic"/>
    <property type="match status" value="1"/>
</dbReference>
<dbReference type="PANTHER" id="PTHR10055:SF1">
    <property type="entry name" value="TRYPTOPHAN--TRNA LIGASE, CYTOPLASMIC"/>
    <property type="match status" value="1"/>
</dbReference>
<evidence type="ECO:0000256" key="10">
    <source>
        <dbReference type="ARBA" id="ARBA00023146"/>
    </source>
</evidence>
<proteinExistence type="inferred from homology"/>
<dbReference type="PANTHER" id="PTHR10055">
    <property type="entry name" value="TRYPTOPHANYL-TRNA SYNTHETASE"/>
    <property type="match status" value="1"/>
</dbReference>
<gene>
    <name evidence="13" type="ORF">FN846DRAFT_912058</name>
</gene>
<dbReference type="FunFam" id="3.40.50.620:FF:000033">
    <property type="entry name" value="tryptophan--tRNA ligase, cytoplasmic"/>
    <property type="match status" value="1"/>
</dbReference>
<comment type="subcellular location">
    <subcellularLocation>
        <location evidence="1">Cytoplasm</location>
    </subcellularLocation>
</comment>
<evidence type="ECO:0000256" key="5">
    <source>
        <dbReference type="ARBA" id="ARBA00022490"/>
    </source>
</evidence>
<evidence type="ECO:0000256" key="3">
    <source>
        <dbReference type="ARBA" id="ARBA00013161"/>
    </source>
</evidence>
<dbReference type="InterPro" id="IPR002305">
    <property type="entry name" value="aa-tRNA-synth_Ic"/>
</dbReference>
<keyword evidence="7 12" id="KW-0547">Nucleotide-binding</keyword>
<evidence type="ECO:0000313" key="13">
    <source>
        <dbReference type="EMBL" id="KAA8895176.1"/>
    </source>
</evidence>
<evidence type="ECO:0000256" key="1">
    <source>
        <dbReference type="ARBA" id="ARBA00004496"/>
    </source>
</evidence>
<organism evidence="13 14">
    <name type="scientific">Sphaerosporella brunnea</name>
    <dbReference type="NCBI Taxonomy" id="1250544"/>
    <lineage>
        <taxon>Eukaryota</taxon>
        <taxon>Fungi</taxon>
        <taxon>Dikarya</taxon>
        <taxon>Ascomycota</taxon>
        <taxon>Pezizomycotina</taxon>
        <taxon>Pezizomycetes</taxon>
        <taxon>Pezizales</taxon>
        <taxon>Pyronemataceae</taxon>
        <taxon>Sphaerosporella</taxon>
    </lineage>
</organism>
<accession>A0A5J5EJP8</accession>
<keyword evidence="10 12" id="KW-0030">Aminoacyl-tRNA synthetase</keyword>
<dbReference type="AlphaFoldDB" id="A0A5J5EJP8"/>
<dbReference type="SUPFAM" id="SSF52374">
    <property type="entry name" value="Nucleotidylyl transferase"/>
    <property type="match status" value="1"/>
</dbReference>
<dbReference type="EC" id="6.1.1.2" evidence="3"/>
<dbReference type="GO" id="GO:0005737">
    <property type="term" value="C:cytoplasm"/>
    <property type="evidence" value="ECO:0007669"/>
    <property type="project" value="UniProtKB-SubCell"/>
</dbReference>
<dbReference type="Pfam" id="PF00579">
    <property type="entry name" value="tRNA-synt_1b"/>
    <property type="match status" value="1"/>
</dbReference>
<dbReference type="FunCoup" id="A0A5J5EJP8">
    <property type="interactions" value="1124"/>
</dbReference>
<dbReference type="Gene3D" id="3.40.50.620">
    <property type="entry name" value="HUPs"/>
    <property type="match status" value="1"/>
</dbReference>
<dbReference type="CDD" id="cd00806">
    <property type="entry name" value="TrpRS_core"/>
    <property type="match status" value="1"/>
</dbReference>